<reference evidence="3" key="1">
    <citation type="journal article" date="2012" name="Nat. Biotechnol.">
        <title>Reference genome sequence of the model plant Setaria.</title>
        <authorList>
            <person name="Bennetzen J.L."/>
            <person name="Schmutz J."/>
            <person name="Wang H."/>
            <person name="Percifield R."/>
            <person name="Hawkins J."/>
            <person name="Pontaroli A.C."/>
            <person name="Estep M."/>
            <person name="Feng L."/>
            <person name="Vaughn J.N."/>
            <person name="Grimwood J."/>
            <person name="Jenkins J."/>
            <person name="Barry K."/>
            <person name="Lindquist E."/>
            <person name="Hellsten U."/>
            <person name="Deshpande S."/>
            <person name="Wang X."/>
            <person name="Wu X."/>
            <person name="Mitros T."/>
            <person name="Triplett J."/>
            <person name="Yang X."/>
            <person name="Ye C.Y."/>
            <person name="Mauro-Herrera M."/>
            <person name="Wang L."/>
            <person name="Li P."/>
            <person name="Sharma M."/>
            <person name="Sharma R."/>
            <person name="Ronald P.C."/>
            <person name="Panaud O."/>
            <person name="Kellogg E.A."/>
            <person name="Brutnell T.P."/>
            <person name="Doust A.N."/>
            <person name="Tuskan G.A."/>
            <person name="Rokhsar D."/>
            <person name="Devos K.M."/>
        </authorList>
    </citation>
    <scope>NUCLEOTIDE SEQUENCE [LARGE SCALE GENOMIC DNA]</scope>
    <source>
        <strain evidence="3">cv. Yugu1</strain>
    </source>
</reference>
<evidence type="ECO:0000313" key="3">
    <source>
        <dbReference type="Proteomes" id="UP000004995"/>
    </source>
</evidence>
<accession>K3XNE2</accession>
<keyword evidence="3" id="KW-1185">Reference proteome</keyword>
<name>K3XNE2_SETIT</name>
<keyword evidence="1" id="KW-0732">Signal</keyword>
<sequence length="111" mass="12918">MNQPLTASEIKLLCLQLMVVLTRPPLLAVRGSRSKKREFCRGRRAAARLARGVRRAFVTYTYTAVMRTYSGHNLNSSQRTRLPNFLCFVTHTLRLFLFFFWSDLSLFKSSR</sequence>
<organism evidence="2 3">
    <name type="scientific">Setaria italica</name>
    <name type="common">Foxtail millet</name>
    <name type="synonym">Panicum italicum</name>
    <dbReference type="NCBI Taxonomy" id="4555"/>
    <lineage>
        <taxon>Eukaryota</taxon>
        <taxon>Viridiplantae</taxon>
        <taxon>Streptophyta</taxon>
        <taxon>Embryophyta</taxon>
        <taxon>Tracheophyta</taxon>
        <taxon>Spermatophyta</taxon>
        <taxon>Magnoliopsida</taxon>
        <taxon>Liliopsida</taxon>
        <taxon>Poales</taxon>
        <taxon>Poaceae</taxon>
        <taxon>PACMAD clade</taxon>
        <taxon>Panicoideae</taxon>
        <taxon>Panicodae</taxon>
        <taxon>Paniceae</taxon>
        <taxon>Cenchrinae</taxon>
        <taxon>Setaria</taxon>
    </lineage>
</organism>
<protein>
    <submittedName>
        <fullName evidence="2">Uncharacterized protein</fullName>
    </submittedName>
</protein>
<reference evidence="2" key="2">
    <citation type="submission" date="2018-08" db="UniProtKB">
        <authorList>
            <consortium name="EnsemblPlants"/>
        </authorList>
    </citation>
    <scope>IDENTIFICATION</scope>
    <source>
        <strain evidence="2">Yugu1</strain>
    </source>
</reference>
<dbReference type="EMBL" id="AGNK02003123">
    <property type="status" value="NOT_ANNOTATED_CDS"/>
    <property type="molecule type" value="Genomic_DNA"/>
</dbReference>
<dbReference type="Proteomes" id="UP000004995">
    <property type="component" value="Unassembled WGS sequence"/>
</dbReference>
<dbReference type="HOGENOM" id="CLU_2162799_0_0_1"/>
<evidence type="ECO:0000313" key="2">
    <source>
        <dbReference type="EnsemblPlants" id="KQL05508"/>
    </source>
</evidence>
<dbReference type="AlphaFoldDB" id="K3XNE2"/>
<dbReference type="InParanoid" id="K3XNE2"/>
<feature type="signal peptide" evidence="1">
    <location>
        <begin position="1"/>
        <end position="22"/>
    </location>
</feature>
<dbReference type="Gramene" id="KQL05508">
    <property type="protein sequence ID" value="KQL05508"/>
    <property type="gene ID" value="SETIT_003415mg"/>
</dbReference>
<evidence type="ECO:0000256" key="1">
    <source>
        <dbReference type="SAM" id="SignalP"/>
    </source>
</evidence>
<dbReference type="EnsemblPlants" id="KQL05508">
    <property type="protein sequence ID" value="KQL05508"/>
    <property type="gene ID" value="SETIT_003415mg"/>
</dbReference>
<proteinExistence type="predicted"/>
<feature type="chain" id="PRO_5010125883" evidence="1">
    <location>
        <begin position="23"/>
        <end position="111"/>
    </location>
</feature>